<sequence length="76" mass="8901">MLGFVTNIGMEQNVGWVERSETQKIKVRNKGNVGFRYLNPTYKISDRATHPQKRSPFLIPKKRSHDEKRLICLKIC</sequence>
<proteinExistence type="predicted"/>
<organism evidence="1 2">
    <name type="scientific">Microcystis aeruginosa NIES-2520</name>
    <dbReference type="NCBI Taxonomy" id="2303982"/>
    <lineage>
        <taxon>Bacteria</taxon>
        <taxon>Bacillati</taxon>
        <taxon>Cyanobacteriota</taxon>
        <taxon>Cyanophyceae</taxon>
        <taxon>Oscillatoriophycideae</taxon>
        <taxon>Chroococcales</taxon>
        <taxon>Microcystaceae</taxon>
        <taxon>Microcystis</taxon>
    </lineage>
</organism>
<name>A0A5A5RIN4_MICAE</name>
<dbReference type="Proteomes" id="UP000324917">
    <property type="component" value="Unassembled WGS sequence"/>
</dbReference>
<reference evidence="1 2" key="1">
    <citation type="submission" date="2018-09" db="EMBL/GenBank/DDBJ databases">
        <title>Evolutionary history of phycoerythrin pigmentation in the water bloom-forming cyanobacterium Microcystis aeruginosa.</title>
        <authorList>
            <person name="Tanabe Y."/>
            <person name="Tanabe Y."/>
            <person name="Yamaguchi H."/>
        </authorList>
    </citation>
    <scope>NUCLEOTIDE SEQUENCE [LARGE SCALE GENOMIC DNA]</scope>
    <source>
        <strain evidence="1 2">NIES-2520</strain>
    </source>
</reference>
<accession>A0A5A5RIN4</accession>
<dbReference type="EMBL" id="BHVP01000024">
    <property type="protein sequence ID" value="GCA74878.1"/>
    <property type="molecule type" value="Genomic_DNA"/>
</dbReference>
<comment type="caution">
    <text evidence="1">The sequence shown here is derived from an EMBL/GenBank/DDBJ whole genome shotgun (WGS) entry which is preliminary data.</text>
</comment>
<protein>
    <submittedName>
        <fullName evidence="1">Uncharacterized protein</fullName>
    </submittedName>
</protein>
<gene>
    <name evidence="1" type="ORF">MiTe_01704</name>
</gene>
<dbReference type="AlphaFoldDB" id="A0A5A5RIN4"/>
<evidence type="ECO:0000313" key="2">
    <source>
        <dbReference type="Proteomes" id="UP000324917"/>
    </source>
</evidence>
<evidence type="ECO:0000313" key="1">
    <source>
        <dbReference type="EMBL" id="GCA74878.1"/>
    </source>
</evidence>